<feature type="domain" description="Arm-like repeat" evidence="2">
    <location>
        <begin position="212"/>
        <end position="274"/>
    </location>
</feature>
<evidence type="ECO:0000313" key="3">
    <source>
        <dbReference type="EMBL" id="KAF9920652.1"/>
    </source>
</evidence>
<evidence type="ECO:0000256" key="1">
    <source>
        <dbReference type="SAM" id="MobiDB-lite"/>
    </source>
</evidence>
<feature type="compositionally biased region" description="Polar residues" evidence="1">
    <location>
        <begin position="120"/>
        <end position="130"/>
    </location>
</feature>
<feature type="non-terminal residue" evidence="3">
    <location>
        <position position="1"/>
    </location>
</feature>
<evidence type="ECO:0000259" key="2">
    <source>
        <dbReference type="Pfam" id="PF23948"/>
    </source>
</evidence>
<feature type="region of interest" description="Disordered" evidence="1">
    <location>
        <begin position="114"/>
        <end position="135"/>
    </location>
</feature>
<dbReference type="Proteomes" id="UP000749646">
    <property type="component" value="Unassembled WGS sequence"/>
</dbReference>
<accession>A0A9P6II64</accession>
<evidence type="ECO:0000313" key="4">
    <source>
        <dbReference type="Proteomes" id="UP000749646"/>
    </source>
</evidence>
<comment type="caution">
    <text evidence="3">The sequence shown here is derived from an EMBL/GenBank/DDBJ whole genome shotgun (WGS) entry which is preliminary data.</text>
</comment>
<protein>
    <recommendedName>
        <fullName evidence="2">Arm-like repeat domain-containing protein</fullName>
    </recommendedName>
</protein>
<dbReference type="OrthoDB" id="2446413at2759"/>
<organism evidence="3 4">
    <name type="scientific">Modicella reniformis</name>
    <dbReference type="NCBI Taxonomy" id="1440133"/>
    <lineage>
        <taxon>Eukaryota</taxon>
        <taxon>Fungi</taxon>
        <taxon>Fungi incertae sedis</taxon>
        <taxon>Mucoromycota</taxon>
        <taxon>Mortierellomycotina</taxon>
        <taxon>Mortierellomycetes</taxon>
        <taxon>Mortierellales</taxon>
        <taxon>Mortierellaceae</taxon>
        <taxon>Modicella</taxon>
    </lineage>
</organism>
<proteinExistence type="predicted"/>
<keyword evidence="4" id="KW-1185">Reference proteome</keyword>
<dbReference type="InterPro" id="IPR056251">
    <property type="entry name" value="Arm_rpt_dom"/>
</dbReference>
<dbReference type="AlphaFoldDB" id="A0A9P6II64"/>
<name>A0A9P6II64_9FUNG</name>
<dbReference type="Pfam" id="PF23948">
    <property type="entry name" value="ARM_5"/>
    <property type="match status" value="1"/>
</dbReference>
<dbReference type="EMBL" id="JAAAHW010011207">
    <property type="protein sequence ID" value="KAF9920652.1"/>
    <property type="molecule type" value="Genomic_DNA"/>
</dbReference>
<reference evidence="3" key="1">
    <citation type="journal article" date="2020" name="Fungal Divers.">
        <title>Resolving the Mortierellaceae phylogeny through synthesis of multi-gene phylogenetics and phylogenomics.</title>
        <authorList>
            <person name="Vandepol N."/>
            <person name="Liber J."/>
            <person name="Desiro A."/>
            <person name="Na H."/>
            <person name="Kennedy M."/>
            <person name="Barry K."/>
            <person name="Grigoriev I.V."/>
            <person name="Miller A.N."/>
            <person name="O'Donnell K."/>
            <person name="Stajich J.E."/>
            <person name="Bonito G."/>
        </authorList>
    </citation>
    <scope>NUCLEOTIDE SEQUENCE</scope>
    <source>
        <strain evidence="3">MES-2147</strain>
    </source>
</reference>
<sequence length="276" mass="30655">MIFGSIVPSPRGILSAQQSLELANVYLENANRVPDNDIALVLCHDTELSLSQAKKSAKREEDKAVSKRVATAYIELGKVLNGRGHHIEAKASYKKAEKLGVNVNVHDQAQLAPYSDPKSAVSSAKDTLNSDVDPMVKKSLPLPSRHLQKRPRNIAVVSQLIFEENVRPPTIKLPEADERLVNTPQLACCLSLLRSSHSLDDTLEPIARNWIQAVENDLDEQERLKLLVTDVIRIFKNDEHKDAKAIAEVVCLSPALEKEAFRGLLIQFYAEITKSN</sequence>
<gene>
    <name evidence="3" type="ORF">BGZ65_011054</name>
</gene>